<evidence type="ECO:0000256" key="1">
    <source>
        <dbReference type="SAM" id="MobiDB-lite"/>
    </source>
</evidence>
<dbReference type="AlphaFoldDB" id="A0A836KPC6"/>
<name>A0A836KPC6_LEIEN</name>
<dbReference type="Proteomes" id="UP000674179">
    <property type="component" value="Chromosome 15"/>
</dbReference>
<comment type="caution">
    <text evidence="2">The sequence shown here is derived from an EMBL/GenBank/DDBJ whole genome shotgun (WGS) entry which is preliminary data.</text>
</comment>
<proteinExistence type="predicted"/>
<evidence type="ECO:0000313" key="3">
    <source>
        <dbReference type="Proteomes" id="UP000674179"/>
    </source>
</evidence>
<protein>
    <submittedName>
        <fullName evidence="2">Uncharacterized protein</fullName>
    </submittedName>
</protein>
<reference evidence="2 3" key="1">
    <citation type="submission" date="2021-02" db="EMBL/GenBank/DDBJ databases">
        <title>Leishmania (Mundinia) enrietti genome sequencing and assembly.</title>
        <authorList>
            <person name="Almutairi H."/>
            <person name="Gatherer D."/>
        </authorList>
    </citation>
    <scope>NUCLEOTIDE SEQUENCE [LARGE SCALE GENOMIC DNA]</scope>
    <source>
        <strain evidence="2">CUR178</strain>
    </source>
</reference>
<organism evidence="2 3">
    <name type="scientific">Leishmania enriettii</name>
    <dbReference type="NCBI Taxonomy" id="5663"/>
    <lineage>
        <taxon>Eukaryota</taxon>
        <taxon>Discoba</taxon>
        <taxon>Euglenozoa</taxon>
        <taxon>Kinetoplastea</taxon>
        <taxon>Metakinetoplastina</taxon>
        <taxon>Trypanosomatida</taxon>
        <taxon>Trypanosomatidae</taxon>
        <taxon>Leishmaniinae</taxon>
        <taxon>Leishmania</taxon>
    </lineage>
</organism>
<feature type="region of interest" description="Disordered" evidence="1">
    <location>
        <begin position="1"/>
        <end position="23"/>
    </location>
</feature>
<accession>A0A836KPC6</accession>
<gene>
    <name evidence="2" type="ORF">CUR178_06741</name>
</gene>
<dbReference type="RefSeq" id="XP_067694394.1">
    <property type="nucleotide sequence ID" value="XM_067838400.1"/>
</dbReference>
<dbReference type="EMBL" id="JAFHKP010000015">
    <property type="protein sequence ID" value="KAG5482704.1"/>
    <property type="molecule type" value="Genomic_DNA"/>
</dbReference>
<sequence>MAPTSPHAQTEEFAPRNARGASAVASADVFILKGGARYTGHPGRPLIFLFFPGLEGLGAT</sequence>
<dbReference type="GeneID" id="94173910"/>
<evidence type="ECO:0000313" key="2">
    <source>
        <dbReference type="EMBL" id="KAG5482704.1"/>
    </source>
</evidence>
<keyword evidence="3" id="KW-1185">Reference proteome</keyword>
<dbReference type="KEGG" id="lenr:94173910"/>